<sequence>PPSPTLPTLPTPRFQGSGTGAAVRDRAVGGTPSALTALSEAKPTGIETAVRYRLRRPVWDLAVRKDICRHWLSIRYAGRLVKPAAESHVTHKQRAAELPRGTSLLELVMGRYLNAAFSLGSD</sequence>
<evidence type="ECO:0000256" key="1">
    <source>
        <dbReference type="SAM" id="MobiDB-lite"/>
    </source>
</evidence>
<gene>
    <name evidence="2" type="ORF">chiPu_0022540</name>
</gene>
<proteinExistence type="predicted"/>
<name>A0A401RK83_CHIPU</name>
<dbReference type="Proteomes" id="UP000287033">
    <property type="component" value="Unassembled WGS sequence"/>
</dbReference>
<feature type="region of interest" description="Disordered" evidence="1">
    <location>
        <begin position="1"/>
        <end position="25"/>
    </location>
</feature>
<dbReference type="EMBL" id="BEZZ01008714">
    <property type="protein sequence ID" value="GCC18557.1"/>
    <property type="molecule type" value="Genomic_DNA"/>
</dbReference>
<evidence type="ECO:0000313" key="3">
    <source>
        <dbReference type="Proteomes" id="UP000287033"/>
    </source>
</evidence>
<evidence type="ECO:0000313" key="2">
    <source>
        <dbReference type="EMBL" id="GCC18557.1"/>
    </source>
</evidence>
<comment type="caution">
    <text evidence="2">The sequence shown here is derived from an EMBL/GenBank/DDBJ whole genome shotgun (WGS) entry which is preliminary data.</text>
</comment>
<accession>A0A401RK83</accession>
<feature type="compositionally biased region" description="Pro residues" evidence="1">
    <location>
        <begin position="1"/>
        <end position="10"/>
    </location>
</feature>
<feature type="non-terminal residue" evidence="2">
    <location>
        <position position="1"/>
    </location>
</feature>
<keyword evidence="3" id="KW-1185">Reference proteome</keyword>
<organism evidence="2 3">
    <name type="scientific">Chiloscyllium punctatum</name>
    <name type="common">Brownbanded bambooshark</name>
    <name type="synonym">Hemiscyllium punctatum</name>
    <dbReference type="NCBI Taxonomy" id="137246"/>
    <lineage>
        <taxon>Eukaryota</taxon>
        <taxon>Metazoa</taxon>
        <taxon>Chordata</taxon>
        <taxon>Craniata</taxon>
        <taxon>Vertebrata</taxon>
        <taxon>Chondrichthyes</taxon>
        <taxon>Elasmobranchii</taxon>
        <taxon>Galeomorphii</taxon>
        <taxon>Galeoidea</taxon>
        <taxon>Orectolobiformes</taxon>
        <taxon>Hemiscylliidae</taxon>
        <taxon>Chiloscyllium</taxon>
    </lineage>
</organism>
<protein>
    <submittedName>
        <fullName evidence="2">Uncharacterized protein</fullName>
    </submittedName>
</protein>
<reference evidence="2 3" key="1">
    <citation type="journal article" date="2018" name="Nat. Ecol. Evol.">
        <title>Shark genomes provide insights into elasmobranch evolution and the origin of vertebrates.</title>
        <authorList>
            <person name="Hara Y"/>
            <person name="Yamaguchi K"/>
            <person name="Onimaru K"/>
            <person name="Kadota M"/>
            <person name="Koyanagi M"/>
            <person name="Keeley SD"/>
            <person name="Tatsumi K"/>
            <person name="Tanaka K"/>
            <person name="Motone F"/>
            <person name="Kageyama Y"/>
            <person name="Nozu R"/>
            <person name="Adachi N"/>
            <person name="Nishimura O"/>
            <person name="Nakagawa R"/>
            <person name="Tanegashima C"/>
            <person name="Kiyatake I"/>
            <person name="Matsumoto R"/>
            <person name="Murakumo K"/>
            <person name="Nishida K"/>
            <person name="Terakita A"/>
            <person name="Kuratani S"/>
            <person name="Sato K"/>
            <person name="Hyodo S Kuraku.S."/>
        </authorList>
    </citation>
    <scope>NUCLEOTIDE SEQUENCE [LARGE SCALE GENOMIC DNA]</scope>
</reference>
<dbReference type="AlphaFoldDB" id="A0A401RK83"/>